<accession>A0A7M1S049</accession>
<evidence type="ECO:0000313" key="2">
    <source>
        <dbReference type="Proteomes" id="UP000594057"/>
    </source>
</evidence>
<protein>
    <submittedName>
        <fullName evidence="1">Uncharacterized protein</fullName>
    </submittedName>
</protein>
<dbReference type="KEGG" id="vg:65131517"/>
<keyword evidence="2" id="KW-1185">Reference proteome</keyword>
<dbReference type="EMBL" id="MT774405">
    <property type="protein sequence ID" value="QOR60047.1"/>
    <property type="molecule type" value="Genomic_DNA"/>
</dbReference>
<dbReference type="RefSeq" id="YP_010113020.1">
    <property type="nucleotide sequence ID" value="NC_055898.1"/>
</dbReference>
<name>A0A7M1S049_9CAUD</name>
<reference evidence="1 2" key="1">
    <citation type="submission" date="2020-07" db="EMBL/GenBank/DDBJ databases">
        <title>Taxonomic proposal: Crassvirales, a new order of highly abundant and diverse bacterial viruses.</title>
        <authorList>
            <person name="Shkoporov A.N."/>
            <person name="Stockdale S.R."/>
            <person name="Guerin E."/>
            <person name="Ross R.P."/>
            <person name="Hill C."/>
        </authorList>
    </citation>
    <scope>NUCLEOTIDE SEQUENCE [LARGE SCALE GENOMIC DNA]</scope>
</reference>
<dbReference type="Proteomes" id="UP000594057">
    <property type="component" value="Segment"/>
</dbReference>
<evidence type="ECO:0000313" key="1">
    <source>
        <dbReference type="EMBL" id="QOR60047.1"/>
    </source>
</evidence>
<sequence length="93" mass="10734">MLNIVEYNPSIKGLERINQKLLDNGAIIDNNSLSFDESTYNAVVNSYIEDGETSEMAKYIVDYFIWIYKIEDNDFERPGISEDSKEQNASNNR</sequence>
<organism evidence="1 2">
    <name type="scientific">uncultured phage cr115_1</name>
    <dbReference type="NCBI Taxonomy" id="2772089"/>
    <lineage>
        <taxon>Viruses</taxon>
        <taxon>Duplodnaviria</taxon>
        <taxon>Heunggongvirae</taxon>
        <taxon>Uroviricota</taxon>
        <taxon>Caudoviricetes</taxon>
        <taxon>Crassvirales</taxon>
        <taxon>Suoliviridae</taxon>
        <taxon>Uncouvirinae</taxon>
        <taxon>Birpovirus</taxon>
        <taxon>Birpovirus hiberniae</taxon>
    </lineage>
</organism>
<dbReference type="GeneID" id="65131517"/>
<proteinExistence type="predicted"/>